<protein>
    <submittedName>
        <fullName evidence="2">Uncharacterized protein</fullName>
    </submittedName>
</protein>
<name>E4T0I5_PALPW</name>
<dbReference type="KEGG" id="ppn:Palpr_0182"/>
<accession>E4T0I5</accession>
<sequence length="32" mass="3804">MVPDEVIVEMRPERKEAERKNTRTTPEMSKSE</sequence>
<evidence type="ECO:0000313" key="3">
    <source>
        <dbReference type="Proteomes" id="UP000008718"/>
    </source>
</evidence>
<evidence type="ECO:0000256" key="1">
    <source>
        <dbReference type="SAM" id="MobiDB-lite"/>
    </source>
</evidence>
<dbReference type="STRING" id="694427.Palpr_0182"/>
<reference key="1">
    <citation type="submission" date="2010-11" db="EMBL/GenBank/DDBJ databases">
        <title>The complete genome of Paludibacter propionicigenes DSM 17365.</title>
        <authorList>
            <consortium name="US DOE Joint Genome Institute (JGI-PGF)"/>
            <person name="Lucas S."/>
            <person name="Copeland A."/>
            <person name="Lapidus A."/>
            <person name="Bruce D."/>
            <person name="Goodwin L."/>
            <person name="Pitluck S."/>
            <person name="Kyrpides N."/>
            <person name="Mavromatis K."/>
            <person name="Ivanova N."/>
            <person name="Munk A.C."/>
            <person name="Brettin T."/>
            <person name="Detter J.C."/>
            <person name="Han C."/>
            <person name="Tapia R."/>
            <person name="Land M."/>
            <person name="Hauser L."/>
            <person name="Markowitz V."/>
            <person name="Cheng J.-F."/>
            <person name="Hugenholtz P."/>
            <person name="Woyke T."/>
            <person name="Wu D."/>
            <person name="Gronow S."/>
            <person name="Wellnitz S."/>
            <person name="Brambilla E."/>
            <person name="Klenk H.-P."/>
            <person name="Eisen J.A."/>
        </authorList>
    </citation>
    <scope>NUCLEOTIDE SEQUENCE</scope>
    <source>
        <strain>WB4</strain>
    </source>
</reference>
<feature type="compositionally biased region" description="Polar residues" evidence="1">
    <location>
        <begin position="23"/>
        <end position="32"/>
    </location>
</feature>
<dbReference type="Proteomes" id="UP000008718">
    <property type="component" value="Chromosome"/>
</dbReference>
<dbReference type="HOGENOM" id="CLU_3390585_0_0_10"/>
<evidence type="ECO:0000313" key="2">
    <source>
        <dbReference type="EMBL" id="ADQ78344.1"/>
    </source>
</evidence>
<organism evidence="2 3">
    <name type="scientific">Paludibacter propionicigenes (strain DSM 17365 / JCM 13257 / WB4)</name>
    <dbReference type="NCBI Taxonomy" id="694427"/>
    <lineage>
        <taxon>Bacteria</taxon>
        <taxon>Pseudomonadati</taxon>
        <taxon>Bacteroidota</taxon>
        <taxon>Bacteroidia</taxon>
        <taxon>Bacteroidales</taxon>
        <taxon>Paludibacteraceae</taxon>
        <taxon>Paludibacter</taxon>
    </lineage>
</organism>
<gene>
    <name evidence="2" type="ordered locus">Palpr_0182</name>
</gene>
<keyword evidence="3" id="KW-1185">Reference proteome</keyword>
<dbReference type="EMBL" id="CP002345">
    <property type="protein sequence ID" value="ADQ78344.1"/>
    <property type="molecule type" value="Genomic_DNA"/>
</dbReference>
<reference evidence="2 3" key="2">
    <citation type="journal article" date="2011" name="Stand. Genomic Sci.">
        <title>Complete genome sequence of Paludibacter propionicigenes type strain (WB4).</title>
        <authorList>
            <person name="Gronow S."/>
            <person name="Munk C."/>
            <person name="Lapidus A."/>
            <person name="Nolan M."/>
            <person name="Lucas S."/>
            <person name="Hammon N."/>
            <person name="Deshpande S."/>
            <person name="Cheng J.F."/>
            <person name="Tapia R."/>
            <person name="Han C."/>
            <person name="Goodwin L."/>
            <person name="Pitluck S."/>
            <person name="Liolios K."/>
            <person name="Ivanova N."/>
            <person name="Mavromatis K."/>
            <person name="Mikhailova N."/>
            <person name="Pati A."/>
            <person name="Chen A."/>
            <person name="Palaniappan K."/>
            <person name="Land M."/>
            <person name="Hauser L."/>
            <person name="Chang Y.J."/>
            <person name="Jeffries C.D."/>
            <person name="Brambilla E."/>
            <person name="Rohde M."/>
            <person name="Goker M."/>
            <person name="Detter J.C."/>
            <person name="Woyke T."/>
            <person name="Bristow J."/>
            <person name="Eisen J.A."/>
            <person name="Markowitz V."/>
            <person name="Hugenholtz P."/>
            <person name="Kyrpides N.C."/>
            <person name="Klenk H.P."/>
        </authorList>
    </citation>
    <scope>NUCLEOTIDE SEQUENCE [LARGE SCALE GENOMIC DNA]</scope>
    <source>
        <strain evidence="3">DSM 17365 / JCM 13257 / WB4</strain>
    </source>
</reference>
<dbReference type="AlphaFoldDB" id="E4T0I5"/>
<feature type="compositionally biased region" description="Basic and acidic residues" evidence="1">
    <location>
        <begin position="8"/>
        <end position="21"/>
    </location>
</feature>
<feature type="region of interest" description="Disordered" evidence="1">
    <location>
        <begin position="1"/>
        <end position="32"/>
    </location>
</feature>
<proteinExistence type="predicted"/>